<dbReference type="SUPFAM" id="SSF51206">
    <property type="entry name" value="cAMP-binding domain-like"/>
    <property type="match status" value="1"/>
</dbReference>
<proteinExistence type="predicted"/>
<dbReference type="RefSeq" id="WP_249603046.1">
    <property type="nucleotide sequence ID" value="NZ_JAKHSK010000038.1"/>
</dbReference>
<dbReference type="Proteomes" id="UP001139521">
    <property type="component" value="Unassembled WGS sequence"/>
</dbReference>
<dbReference type="InterPro" id="IPR014710">
    <property type="entry name" value="RmlC-like_jellyroll"/>
</dbReference>
<reference evidence="1" key="1">
    <citation type="submission" date="2022-01" db="EMBL/GenBank/DDBJ databases">
        <title>Genome sequencing of Zunongwangia sp. M21534 genome.</title>
        <authorList>
            <person name="Chen Y."/>
            <person name="Dong C."/>
            <person name="Shao Z."/>
        </authorList>
    </citation>
    <scope>NUCLEOTIDE SEQUENCE</scope>
    <source>
        <strain evidence="1">MCCC M21534</strain>
    </source>
</reference>
<name>A0A9X1ZSQ8_9FLAO</name>
<evidence type="ECO:0000313" key="2">
    <source>
        <dbReference type="Proteomes" id="UP001139521"/>
    </source>
</evidence>
<dbReference type="AlphaFoldDB" id="A0A9X1ZSQ8"/>
<dbReference type="Gene3D" id="2.60.120.10">
    <property type="entry name" value="Jelly Rolls"/>
    <property type="match status" value="1"/>
</dbReference>
<evidence type="ECO:0008006" key="3">
    <source>
        <dbReference type="Google" id="ProtNLM"/>
    </source>
</evidence>
<dbReference type="InterPro" id="IPR018490">
    <property type="entry name" value="cNMP-bd_dom_sf"/>
</dbReference>
<gene>
    <name evidence="1" type="ORF">L1967_18810</name>
</gene>
<protein>
    <recommendedName>
        <fullName evidence="3">CRP-like cAMP-binding protein</fullName>
    </recommendedName>
</protein>
<evidence type="ECO:0000313" key="1">
    <source>
        <dbReference type="EMBL" id="MCL6220347.1"/>
    </source>
</evidence>
<comment type="caution">
    <text evidence="1">The sequence shown here is derived from an EMBL/GenBank/DDBJ whole genome shotgun (WGS) entry which is preliminary data.</text>
</comment>
<dbReference type="EMBL" id="JAKHSK010000038">
    <property type="protein sequence ID" value="MCL6220347.1"/>
    <property type="molecule type" value="Genomic_DNA"/>
</dbReference>
<organism evidence="1 2">
    <name type="scientific">Zunongwangia pacifica</name>
    <dbReference type="NCBI Taxonomy" id="2911062"/>
    <lineage>
        <taxon>Bacteria</taxon>
        <taxon>Pseudomonadati</taxon>
        <taxon>Bacteroidota</taxon>
        <taxon>Flavobacteriia</taxon>
        <taxon>Flavobacteriales</taxon>
        <taxon>Flavobacteriaceae</taxon>
        <taxon>Zunongwangia</taxon>
    </lineage>
</organism>
<sequence>MMDTCIDYSEQVETLLKEVIVSDTDREILKTFGTIKELKKGELFLEKFAPSNKFGFIIKGSIYSYDIDKSGEKRVTGFYFPPNKNTLIDYQSYINEEAISQWYECFEDTVMISFSNVRFNELLAKAPNLIVVRVKFAEERYFDSLNTIKLLQAKNAADKVKELMQQSPNIFKIFPYSYIASYLGMHRNTYRRILARIT</sequence>
<keyword evidence="2" id="KW-1185">Reference proteome</keyword>
<accession>A0A9X1ZSQ8</accession>